<evidence type="ECO:0000313" key="5">
    <source>
        <dbReference type="Proteomes" id="UP001057498"/>
    </source>
</evidence>
<dbReference type="InterPro" id="IPR036291">
    <property type="entry name" value="NAD(P)-bd_dom_sf"/>
</dbReference>
<comment type="similarity">
    <text evidence="1">Belongs to the short-chain dehydrogenases/reductases (SDR) family.</text>
</comment>
<dbReference type="PANTHER" id="PTHR43639">
    <property type="entry name" value="OXIDOREDUCTASE, SHORT-CHAIN DEHYDROGENASE/REDUCTASE FAMILY (AFU_ORTHOLOGUE AFUA_5G02870)"/>
    <property type="match status" value="1"/>
</dbReference>
<dbReference type="SUPFAM" id="SSF51735">
    <property type="entry name" value="NAD(P)-binding Rossmann-fold domains"/>
    <property type="match status" value="1"/>
</dbReference>
<dbReference type="Proteomes" id="UP001057498">
    <property type="component" value="Chromosome"/>
</dbReference>
<gene>
    <name evidence="4" type="ORF">CATMQ487_07580</name>
</gene>
<dbReference type="Gene3D" id="3.40.50.720">
    <property type="entry name" value="NAD(P)-binding Rossmann-like Domain"/>
    <property type="match status" value="1"/>
</dbReference>
<dbReference type="NCBIfam" id="NF006597">
    <property type="entry name" value="PRK09134.1"/>
    <property type="match status" value="1"/>
</dbReference>
<organism evidence="4 5">
    <name type="scientific">Sphaerotilus microaerophilus</name>
    <dbReference type="NCBI Taxonomy" id="2914710"/>
    <lineage>
        <taxon>Bacteria</taxon>
        <taxon>Pseudomonadati</taxon>
        <taxon>Pseudomonadota</taxon>
        <taxon>Betaproteobacteria</taxon>
        <taxon>Burkholderiales</taxon>
        <taxon>Sphaerotilaceae</taxon>
        <taxon>Sphaerotilus</taxon>
    </lineage>
</organism>
<keyword evidence="5" id="KW-1185">Reference proteome</keyword>
<dbReference type="InterPro" id="IPR002347">
    <property type="entry name" value="SDR_fam"/>
</dbReference>
<dbReference type="RefSeq" id="WP_428985569.1">
    <property type="nucleotide sequence ID" value="NZ_AP025730.1"/>
</dbReference>
<dbReference type="PRINTS" id="PR00080">
    <property type="entry name" value="SDRFAMILY"/>
</dbReference>
<dbReference type="Pfam" id="PF13561">
    <property type="entry name" value="adh_short_C2"/>
    <property type="match status" value="1"/>
</dbReference>
<reference evidence="4" key="1">
    <citation type="submission" date="2022-04" db="EMBL/GenBank/DDBJ databases">
        <title>Whole genome sequence of Sphaerotilus sp. FB-5.</title>
        <authorList>
            <person name="Takeda M."/>
            <person name="Narihara S."/>
            <person name="Akimoto M."/>
            <person name="Akimoto R."/>
            <person name="Nishiyashiki S."/>
            <person name="Murakami T."/>
        </authorList>
    </citation>
    <scope>NUCLEOTIDE SEQUENCE</scope>
    <source>
        <strain evidence="4">FB-5</strain>
    </source>
</reference>
<proteinExistence type="inferred from homology"/>
<evidence type="ECO:0000313" key="4">
    <source>
        <dbReference type="EMBL" id="BDI03788.1"/>
    </source>
</evidence>
<protein>
    <submittedName>
        <fullName evidence="4">Short chain dehydrogenase</fullName>
    </submittedName>
</protein>
<evidence type="ECO:0000256" key="3">
    <source>
        <dbReference type="SAM" id="MobiDB-lite"/>
    </source>
</evidence>
<accession>A0ABM7YHV7</accession>
<dbReference type="PANTHER" id="PTHR43639:SF1">
    <property type="entry name" value="SHORT-CHAIN DEHYDROGENASE_REDUCTASE FAMILY PROTEIN"/>
    <property type="match status" value="1"/>
</dbReference>
<evidence type="ECO:0000256" key="2">
    <source>
        <dbReference type="ARBA" id="ARBA00023002"/>
    </source>
</evidence>
<evidence type="ECO:0000256" key="1">
    <source>
        <dbReference type="ARBA" id="ARBA00006484"/>
    </source>
</evidence>
<feature type="region of interest" description="Disordered" evidence="3">
    <location>
        <begin position="1"/>
        <end position="24"/>
    </location>
</feature>
<dbReference type="EMBL" id="AP025730">
    <property type="protein sequence ID" value="BDI03788.1"/>
    <property type="molecule type" value="Genomic_DNA"/>
</dbReference>
<sequence length="284" mass="29800">MTPTADRPADCPADPSAQPASPALRPCTLVTGAARRVGREIALELARAGHDIALHHRGAQAEAEATAAELRAFGGDVELFQADLADEAACRDLVPRVLAWSGRLDAVVNNAATFEYDDAASFGHAAMERHWRANTAPAVLLAQALHQHLAEWGSEGCVVNLLDQKLANLNPDYFSYTLSKAALQSATQMLALALAPRLRVVGVSPGVTLASGPMTEAEFAAARRLTPLGRSSTPRDIARAVRFALESPALTGTILVVDGGQHLLGQPRDVLYLVQAGGGAVPVA</sequence>
<keyword evidence="2" id="KW-0560">Oxidoreductase</keyword>
<name>A0ABM7YHV7_9BURK</name>
<dbReference type="PRINTS" id="PR00081">
    <property type="entry name" value="GDHRDH"/>
</dbReference>
<feature type="compositionally biased region" description="Low complexity" evidence="3">
    <location>
        <begin position="10"/>
        <end position="23"/>
    </location>
</feature>